<dbReference type="GO" id="GO:0005886">
    <property type="term" value="C:plasma membrane"/>
    <property type="evidence" value="ECO:0007669"/>
    <property type="project" value="TreeGrafter"/>
</dbReference>
<dbReference type="CDD" id="cd00063">
    <property type="entry name" value="FN3"/>
    <property type="match status" value="1"/>
</dbReference>
<keyword evidence="7" id="KW-0325">Glycoprotein</keyword>
<dbReference type="OrthoDB" id="10028801at2759"/>
<dbReference type="InterPro" id="IPR013098">
    <property type="entry name" value="Ig_I-set"/>
</dbReference>
<evidence type="ECO:0000259" key="12">
    <source>
        <dbReference type="PROSITE" id="PS50835"/>
    </source>
</evidence>
<feature type="region of interest" description="Disordered" evidence="9">
    <location>
        <begin position="1147"/>
        <end position="1208"/>
    </location>
</feature>
<comment type="subcellular location">
    <subcellularLocation>
        <location evidence="1">Membrane</location>
        <topology evidence="1">Single-pass type I membrane protein</topology>
    </subcellularLocation>
</comment>
<dbReference type="PANTHER" id="PTHR11640:SF136">
    <property type="entry name" value="NEPHRIN"/>
    <property type="match status" value="1"/>
</dbReference>
<dbReference type="InterPro" id="IPR013162">
    <property type="entry name" value="CD80_C2-set"/>
</dbReference>
<dbReference type="InterPro" id="IPR036116">
    <property type="entry name" value="FN3_sf"/>
</dbReference>
<dbReference type="SMART" id="SM00409">
    <property type="entry name" value="IG"/>
    <property type="match status" value="9"/>
</dbReference>
<feature type="compositionally biased region" description="Polar residues" evidence="9">
    <location>
        <begin position="1184"/>
        <end position="1201"/>
    </location>
</feature>
<feature type="domain" description="Ig-like" evidence="12">
    <location>
        <begin position="527"/>
        <end position="632"/>
    </location>
</feature>
<evidence type="ECO:0000256" key="4">
    <source>
        <dbReference type="ARBA" id="ARBA00022989"/>
    </source>
</evidence>
<evidence type="ECO:0000313" key="15">
    <source>
        <dbReference type="Proteomes" id="UP000494206"/>
    </source>
</evidence>
<feature type="domain" description="Ig-like" evidence="12">
    <location>
        <begin position="429"/>
        <end position="522"/>
    </location>
</feature>
<protein>
    <submittedName>
        <fullName evidence="14">Uncharacterized protein</fullName>
    </submittedName>
</protein>
<keyword evidence="15" id="KW-1185">Reference proteome</keyword>
<keyword evidence="4 10" id="KW-1133">Transmembrane helix</keyword>
<keyword evidence="6" id="KW-1015">Disulfide bond</keyword>
<dbReference type="PANTHER" id="PTHR11640">
    <property type="entry name" value="NEPHRIN"/>
    <property type="match status" value="1"/>
</dbReference>
<dbReference type="SMART" id="SM00408">
    <property type="entry name" value="IGc2"/>
    <property type="match status" value="6"/>
</dbReference>
<dbReference type="SUPFAM" id="SSF49265">
    <property type="entry name" value="Fibronectin type III"/>
    <property type="match status" value="1"/>
</dbReference>
<dbReference type="GO" id="GO:0098609">
    <property type="term" value="P:cell-cell adhesion"/>
    <property type="evidence" value="ECO:0007669"/>
    <property type="project" value="TreeGrafter"/>
</dbReference>
<dbReference type="EMBL" id="CADEPM010000002">
    <property type="protein sequence ID" value="CAB3399992.1"/>
    <property type="molecule type" value="Genomic_DNA"/>
</dbReference>
<dbReference type="InterPro" id="IPR007110">
    <property type="entry name" value="Ig-like_dom"/>
</dbReference>
<feature type="domain" description="Ig-like" evidence="12">
    <location>
        <begin position="330"/>
        <end position="425"/>
    </location>
</feature>
<evidence type="ECO:0000313" key="14">
    <source>
        <dbReference type="EMBL" id="CAB3399992.1"/>
    </source>
</evidence>
<dbReference type="Proteomes" id="UP000494206">
    <property type="component" value="Unassembled WGS sequence"/>
</dbReference>
<dbReference type="InterPro" id="IPR036179">
    <property type="entry name" value="Ig-like_dom_sf"/>
</dbReference>
<dbReference type="GO" id="GO:0005911">
    <property type="term" value="C:cell-cell junction"/>
    <property type="evidence" value="ECO:0007669"/>
    <property type="project" value="TreeGrafter"/>
</dbReference>
<feature type="transmembrane region" description="Helical" evidence="10">
    <location>
        <begin position="1032"/>
        <end position="1056"/>
    </location>
</feature>
<dbReference type="Pfam" id="PF08205">
    <property type="entry name" value="C2-set_2"/>
    <property type="match status" value="3"/>
</dbReference>
<feature type="domain" description="Ig-like" evidence="12">
    <location>
        <begin position="18"/>
        <end position="120"/>
    </location>
</feature>
<keyword evidence="11" id="KW-0732">Signal</keyword>
<accession>A0A8S1EJ75</accession>
<evidence type="ECO:0000256" key="9">
    <source>
        <dbReference type="SAM" id="MobiDB-lite"/>
    </source>
</evidence>
<dbReference type="InterPro" id="IPR003598">
    <property type="entry name" value="Ig_sub2"/>
</dbReference>
<dbReference type="InterPro" id="IPR003599">
    <property type="entry name" value="Ig_sub"/>
</dbReference>
<dbReference type="Pfam" id="PF00041">
    <property type="entry name" value="fn3"/>
    <property type="match status" value="1"/>
</dbReference>
<feature type="chain" id="PRO_5035781733" evidence="11">
    <location>
        <begin position="19"/>
        <end position="1226"/>
    </location>
</feature>
<dbReference type="GO" id="GO:0050839">
    <property type="term" value="F:cell adhesion molecule binding"/>
    <property type="evidence" value="ECO:0007669"/>
    <property type="project" value="TreeGrafter"/>
</dbReference>
<dbReference type="InterPro" id="IPR013783">
    <property type="entry name" value="Ig-like_fold"/>
</dbReference>
<dbReference type="SUPFAM" id="SSF48726">
    <property type="entry name" value="Immunoglobulin"/>
    <property type="match status" value="8"/>
</dbReference>
<evidence type="ECO:0000256" key="2">
    <source>
        <dbReference type="ARBA" id="ARBA00022692"/>
    </source>
</evidence>
<keyword evidence="5 10" id="KW-0472">Membrane</keyword>
<feature type="domain" description="Ig-like" evidence="12">
    <location>
        <begin position="125"/>
        <end position="226"/>
    </location>
</feature>
<evidence type="ECO:0000256" key="10">
    <source>
        <dbReference type="SAM" id="Phobius"/>
    </source>
</evidence>
<dbReference type="Pfam" id="PF13895">
    <property type="entry name" value="Ig_2"/>
    <property type="match status" value="1"/>
</dbReference>
<organism evidence="14 15">
    <name type="scientific">Caenorhabditis bovis</name>
    <dbReference type="NCBI Taxonomy" id="2654633"/>
    <lineage>
        <taxon>Eukaryota</taxon>
        <taxon>Metazoa</taxon>
        <taxon>Ecdysozoa</taxon>
        <taxon>Nematoda</taxon>
        <taxon>Chromadorea</taxon>
        <taxon>Rhabditida</taxon>
        <taxon>Rhabditina</taxon>
        <taxon>Rhabditomorpha</taxon>
        <taxon>Rhabditoidea</taxon>
        <taxon>Rhabditidae</taxon>
        <taxon>Peloderinae</taxon>
        <taxon>Caenorhabditis</taxon>
    </lineage>
</organism>
<dbReference type="PROSITE" id="PS50835">
    <property type="entry name" value="IG_LIKE"/>
    <property type="match status" value="9"/>
</dbReference>
<evidence type="ECO:0000256" key="1">
    <source>
        <dbReference type="ARBA" id="ARBA00004479"/>
    </source>
</evidence>
<dbReference type="CDD" id="cd00096">
    <property type="entry name" value="Ig"/>
    <property type="match status" value="1"/>
</dbReference>
<keyword evidence="8" id="KW-0393">Immunoglobulin domain</keyword>
<keyword evidence="2 10" id="KW-0812">Transmembrane</keyword>
<feature type="domain" description="Fibronectin type-III" evidence="13">
    <location>
        <begin position="923"/>
        <end position="1014"/>
    </location>
</feature>
<feature type="domain" description="Ig-like" evidence="12">
    <location>
        <begin position="819"/>
        <end position="911"/>
    </location>
</feature>
<evidence type="ECO:0000256" key="11">
    <source>
        <dbReference type="SAM" id="SignalP"/>
    </source>
</evidence>
<feature type="domain" description="Ig-like" evidence="12">
    <location>
        <begin position="637"/>
        <end position="720"/>
    </location>
</feature>
<evidence type="ECO:0000256" key="5">
    <source>
        <dbReference type="ARBA" id="ARBA00023136"/>
    </source>
</evidence>
<dbReference type="InterPro" id="IPR003961">
    <property type="entry name" value="FN3_dom"/>
</dbReference>
<dbReference type="InterPro" id="IPR051275">
    <property type="entry name" value="Cell_adhesion_signaling"/>
</dbReference>
<comment type="caution">
    <text evidence="14">The sequence shown here is derived from an EMBL/GenBank/DDBJ whole genome shotgun (WGS) entry which is preliminary data.</text>
</comment>
<dbReference type="PROSITE" id="PS50853">
    <property type="entry name" value="FN3"/>
    <property type="match status" value="1"/>
</dbReference>
<keyword evidence="3" id="KW-0677">Repeat</keyword>
<evidence type="ECO:0000256" key="7">
    <source>
        <dbReference type="ARBA" id="ARBA00023180"/>
    </source>
</evidence>
<proteinExistence type="predicted"/>
<dbReference type="AlphaFoldDB" id="A0A8S1EJ75"/>
<reference evidence="14 15" key="1">
    <citation type="submission" date="2020-04" db="EMBL/GenBank/DDBJ databases">
        <authorList>
            <person name="Laetsch R D."/>
            <person name="Stevens L."/>
            <person name="Kumar S."/>
            <person name="Blaxter L. M."/>
        </authorList>
    </citation>
    <scope>NUCLEOTIDE SEQUENCE [LARGE SCALE GENOMIC DNA]</scope>
</reference>
<feature type="domain" description="Ig-like" evidence="12">
    <location>
        <begin position="234"/>
        <end position="323"/>
    </location>
</feature>
<feature type="domain" description="Ig-like" evidence="12">
    <location>
        <begin position="729"/>
        <end position="813"/>
    </location>
</feature>
<name>A0A8S1EJ75_9PELO</name>
<evidence type="ECO:0000256" key="8">
    <source>
        <dbReference type="ARBA" id="ARBA00023319"/>
    </source>
</evidence>
<evidence type="ECO:0000256" key="6">
    <source>
        <dbReference type="ARBA" id="ARBA00023157"/>
    </source>
</evidence>
<dbReference type="InterPro" id="IPR013106">
    <property type="entry name" value="Ig_V-set"/>
</dbReference>
<dbReference type="Pfam" id="PF07679">
    <property type="entry name" value="I-set"/>
    <property type="match status" value="1"/>
</dbReference>
<feature type="signal peptide" evidence="11">
    <location>
        <begin position="1"/>
        <end position="18"/>
    </location>
</feature>
<dbReference type="Gene3D" id="2.60.40.10">
    <property type="entry name" value="Immunoglobulins"/>
    <property type="match status" value="10"/>
</dbReference>
<dbReference type="Pfam" id="PF07686">
    <property type="entry name" value="V-set"/>
    <property type="match status" value="1"/>
</dbReference>
<evidence type="ECO:0000256" key="3">
    <source>
        <dbReference type="ARBA" id="ARBA00022737"/>
    </source>
</evidence>
<evidence type="ECO:0000259" key="13">
    <source>
        <dbReference type="PROSITE" id="PS50853"/>
    </source>
</evidence>
<dbReference type="SMART" id="SM00060">
    <property type="entry name" value="FN3"/>
    <property type="match status" value="1"/>
</dbReference>
<dbReference type="Pfam" id="PF13927">
    <property type="entry name" value="Ig_3"/>
    <property type="match status" value="1"/>
</dbReference>
<sequence>MSLFLQLLVLTIAYRATGNFVESPKNHSVELGSNVLFRCAAQKSAEALIYSQWKSNTGSLLGYHQGGVLPGHQGRYSYVKEIPEELHLKIEKVTLEDDGKFECQMLQPEEGPIRASAYLNILVPPTLIHFTNYQSGSTIDINENTPLNITCVTPNVKPEPRISWYINGRKIDTGVRHTSTYHLNKTSTSYASLEFRPRKGDHKKTLTCEAYHEETKTKIRTNTTLNVLFPPDEPVVKFVNGEKFVRSGDNVTIACTVTGGNPSPNVSWYLNDKLIDSRFVLDATTHESKNVYSFIAGPTDNMANYECRTQNSHTMEPSRQFIKVDVSYAPGGVEMFGESSMRFGETANIQCKSFPSNPASQISWLVNGHPVTTSAQSEYSKEFGKVTVSNLTINSNEVNVAKHQITVECTARNVEGSTSKQHIIKILAPPLVPRISGLEDMYYFEGDVVNVTCEAHGGNPLAELSWFRGYEKINGARNEIAGDSSISSLSLRMDRSMNMQRLKCEAMNAALDDPLVESRQLSVYYPPRRLIIRPPEASSHHHLVGKTARLLCAAPASNPAAQISWYFYPNGDTNPLIYNGDTILNETTRESGYTVENVVSFVPTEAHDGTIVRCVASHPDWKHSINTTYALNVLYPPRMIVDNPVTIIVAEGDSFRENLTVKGNPPVSSWQWRKNGVPFDHTIGKVFARGAILSGKNLKSTDAGTYTMIATNSVGSTNITIKLAVEYSARITSISSPIIASDGDTVLLECEADGEPKKANMVQWFRHGHQLEAVHRGDTRAVLRLNASQKDSGEYICRADNGIGYAAEGKAYVLVNSAPKILHLPLLSKAAGSLGGVARARCRAQAVPVAEFIWDRGGQVIKGNSTKYSMITVQLDYFTFESTLWIKNLAPDDYNKQIRCAAQNMFGSDVTAIPIGPLSPPDTPVSVKMTNSTSNTISIAWEPGFDGGSDQIFEVKYQKYNEELIHLVNTTHTNLRLSGLAPAKVYEFQIRAINARGFSSDWTRPPLTLATLNEDGVDVAMVHNRRNKWPELFPIILIIIVACALANVLLVCYLCNRNRKKKLREKTEMVRTAINSDGVRPVQMYGTMIQKDGSTRLDVDDMPDASEDDHSIRTMIEVSPNGYMQPIDPSMYERSCLVEYEFDPRDYPSSRHGTLGRNSTYTNMPYPEPPPPQSSIYADRSLSRRQNSGTINNNHSPQHHLSTFIHPNSGVRAGPIHYSQLDGDLV</sequence>
<gene>
    <name evidence="14" type="ORF">CBOVIS_LOCUS3020</name>
</gene>